<dbReference type="RefSeq" id="WP_109328465.1">
    <property type="nucleotide sequence ID" value="NZ_CP029353.1"/>
</dbReference>
<dbReference type="InterPro" id="IPR011041">
    <property type="entry name" value="Quinoprot_gluc/sorb_DH_b-prop"/>
</dbReference>
<feature type="chain" id="PRO_5015695296" evidence="1">
    <location>
        <begin position="23"/>
        <end position="411"/>
    </location>
</feature>
<evidence type="ECO:0000313" key="3">
    <source>
        <dbReference type="EMBL" id="AWK87373.1"/>
    </source>
</evidence>
<dbReference type="Gene3D" id="2.120.10.30">
    <property type="entry name" value="TolB, C-terminal domain"/>
    <property type="match status" value="1"/>
</dbReference>
<evidence type="ECO:0000256" key="1">
    <source>
        <dbReference type="SAM" id="SignalP"/>
    </source>
</evidence>
<dbReference type="Pfam" id="PF22807">
    <property type="entry name" value="TrAA12"/>
    <property type="match status" value="2"/>
</dbReference>
<feature type="domain" description="Pyrroloquinoline quinone-dependent pyranose dehydrogenase beta-propeller" evidence="2">
    <location>
        <begin position="297"/>
        <end position="399"/>
    </location>
</feature>
<dbReference type="AlphaFoldDB" id="A0A2S2CS72"/>
<organism evidence="3 4">
    <name type="scientific">Azospirillum thermophilum</name>
    <dbReference type="NCBI Taxonomy" id="2202148"/>
    <lineage>
        <taxon>Bacteria</taxon>
        <taxon>Pseudomonadati</taxon>
        <taxon>Pseudomonadota</taxon>
        <taxon>Alphaproteobacteria</taxon>
        <taxon>Rhodospirillales</taxon>
        <taxon>Azospirillaceae</taxon>
        <taxon>Azospirillum</taxon>
    </lineage>
</organism>
<evidence type="ECO:0000313" key="4">
    <source>
        <dbReference type="Proteomes" id="UP000245629"/>
    </source>
</evidence>
<reference evidence="4" key="1">
    <citation type="submission" date="2018-05" db="EMBL/GenBank/DDBJ databases">
        <title>Azospirillum thermophila sp. nov., a novel isolated from hot spring.</title>
        <authorList>
            <person name="Zhao Z."/>
        </authorList>
    </citation>
    <scope>NUCLEOTIDE SEQUENCE [LARGE SCALE GENOMIC DNA]</scope>
    <source>
        <strain evidence="4">CFH 70021</strain>
    </source>
</reference>
<feature type="domain" description="Pyrroloquinoline quinone-dependent pyranose dehydrogenase beta-propeller" evidence="2">
    <location>
        <begin position="67"/>
        <end position="254"/>
    </location>
</feature>
<name>A0A2S2CS72_9PROT</name>
<dbReference type="OrthoDB" id="9770043at2"/>
<accession>A0A2S2CS72</accession>
<sequence length="411" mass="44100">MTFRRAALFGLALAAAATPALAQRPPGQSVGDSIHVRVQDLPKPYETPAVAVQAESVKRPARDPLRVPEGFTVTLFRDNVDHARNLLTLPNGDVLVAQQRPGSVTLLRDADGDGKAELAAAWATGFDRPYGLAYHDGAVYVGDLAGVWRLPWTEGAAKAGERRRITADGAFGKRGGHNTRTVAVSPDGRTLYVGIGSDGNIDEEPEPRATIQAFSIDGGNQRTFASGLRNAVGMAFRPGSSELYTVVNERDGLGDQLVPDYLTRVQEGGFYGWPYSYLGSNPQPDFAEKRPDLVKRAIVPDVLFQAHSAPLGLVFGDRTIFPEKYRAGAFVALHGSWNRSDPVGYTVAFVPFRDGKPTGGYEIFAAGFRMPGGSGPARVWGRPSGLSVARDGSLLIADDYGAVWRVVHRGG</sequence>
<dbReference type="EMBL" id="CP029353">
    <property type="protein sequence ID" value="AWK87373.1"/>
    <property type="molecule type" value="Genomic_DNA"/>
</dbReference>
<dbReference type="SUPFAM" id="SSF50952">
    <property type="entry name" value="Soluble quinoprotein glucose dehydrogenase"/>
    <property type="match status" value="1"/>
</dbReference>
<protein>
    <submittedName>
        <fullName evidence="3">Sorbosone dehydrogenase</fullName>
    </submittedName>
</protein>
<dbReference type="KEGG" id="azz:DEW08_15130"/>
<dbReference type="InterPro" id="IPR011042">
    <property type="entry name" value="6-blade_b-propeller_TolB-like"/>
</dbReference>
<dbReference type="InterPro" id="IPR054539">
    <property type="entry name" value="Beta-prop_PDH"/>
</dbReference>
<dbReference type="PANTHER" id="PTHR33546">
    <property type="entry name" value="LARGE, MULTIFUNCTIONAL SECRETED PROTEIN-RELATED"/>
    <property type="match status" value="1"/>
</dbReference>
<feature type="signal peptide" evidence="1">
    <location>
        <begin position="1"/>
        <end position="22"/>
    </location>
</feature>
<keyword evidence="1" id="KW-0732">Signal</keyword>
<dbReference type="Proteomes" id="UP000245629">
    <property type="component" value="Chromosome 2"/>
</dbReference>
<gene>
    <name evidence="3" type="ORF">DEW08_15130</name>
</gene>
<keyword evidence="4" id="KW-1185">Reference proteome</keyword>
<dbReference type="PANTHER" id="PTHR33546:SF1">
    <property type="entry name" value="LARGE, MULTIFUNCTIONAL SECRETED PROTEIN"/>
    <property type="match status" value="1"/>
</dbReference>
<evidence type="ECO:0000259" key="2">
    <source>
        <dbReference type="Pfam" id="PF22807"/>
    </source>
</evidence>
<proteinExistence type="predicted"/>